<sequence length="928" mass="101716">DEVEERIKGKSGRLRVVALGKGDQGSVATLVADKKEAKWMKKHLESVVKKILDDVEVASVQDHSEYLDLDFSIDVMKAGKGREIVDVLAVPETSMKIADTMAIMRGIDTKVQVTCPAASRKLADLEVSVNWTAKRPTTGDMDCLCVIFAEEHLIYACTFSSLINKGATSATQSKDDYYHQEMAKSVARALDPGAPTENHCPMRIDLSALPREVTDMYFVVSADEGEELSSYASCSLSLVDLARDQELTKCEVPPPKAQSLVVCSLTRHDNGWVVLSVNAPVHLGGARRFEPILDTLAERQSRHLNWERRRDLLYLRTLHKCGRMARCSDAEFAVVMHKTKRSFALFFARRSGLDCCVRMRARAHHARCATTGGSDACKWKTEGMICREDFHQAIQGKYGEYKPTKGFFEACVVFADASGFTALTEALAKQPHGAEEIGSCLNGFFGTLIDIITHYGGDVLKFSGDAVTILWKVLPGDSEETQEKARQRAVLSACSCCESLQRQAQSFGQTPVPEVTLTLHIGVGFGPLKLLQLGGLLDRWEFCAAGQPLEEVAIAEPLAKPGETVVSPSIQQILGSNDFFSFQVCPGAPEREDDGPSYALLRCEQLDVSSQSMTGQGRSRATLQRLERPLDAKVVQRYVPYAVRRKLKEQSEALVLGLEPEMRRVSVIFLSIRGLNPGGVGKDQDVERTQLVVQLLQQATYAFEGSVNKFLVDDKGMLLLCGFGLPPLNHYIDDPLRAVLAAARFCDTLAEEGLEGQCGVATGTVWCGTVGSTIRREYTVLGDTVNLSARLMAKTDRNTVLVDAETFRSCRSKLSFDCLGAIHVKGAGPAAGPAAVGATKPHAELGEWLSAQHGRLVVRDRRVWRSDFLFGLLLDAEGGAEGQLRLHLAHGEELALNTLLSTRSLLLWHTIPELGGPFQGDTWDRQDG</sequence>
<dbReference type="Pfam" id="PF00211">
    <property type="entry name" value="Guanylate_cyc"/>
    <property type="match status" value="2"/>
</dbReference>
<reference evidence="2 3" key="1">
    <citation type="submission" date="2024-02" db="EMBL/GenBank/DDBJ databases">
        <authorList>
            <person name="Chen Y."/>
            <person name="Shah S."/>
            <person name="Dougan E. K."/>
            <person name="Thang M."/>
            <person name="Chan C."/>
        </authorList>
    </citation>
    <scope>NUCLEOTIDE SEQUENCE [LARGE SCALE GENOMIC DNA]</scope>
</reference>
<organism evidence="2 3">
    <name type="scientific">Durusdinium trenchii</name>
    <dbReference type="NCBI Taxonomy" id="1381693"/>
    <lineage>
        <taxon>Eukaryota</taxon>
        <taxon>Sar</taxon>
        <taxon>Alveolata</taxon>
        <taxon>Dinophyceae</taxon>
        <taxon>Suessiales</taxon>
        <taxon>Symbiodiniaceae</taxon>
        <taxon>Durusdinium</taxon>
    </lineage>
</organism>
<evidence type="ECO:0000313" key="2">
    <source>
        <dbReference type="EMBL" id="CAK9041801.1"/>
    </source>
</evidence>
<feature type="domain" description="Guanylate cyclase" evidence="1">
    <location>
        <begin position="666"/>
        <end position="792"/>
    </location>
</feature>
<dbReference type="Gene3D" id="2.60.60.30">
    <property type="entry name" value="sav2460 like domains"/>
    <property type="match status" value="1"/>
</dbReference>
<dbReference type="PROSITE" id="PS50125">
    <property type="entry name" value="GUANYLATE_CYCLASE_2"/>
    <property type="match status" value="2"/>
</dbReference>
<dbReference type="Gene3D" id="3.30.70.1230">
    <property type="entry name" value="Nucleotide cyclase"/>
    <property type="match status" value="2"/>
</dbReference>
<dbReference type="InterPro" id="IPR001054">
    <property type="entry name" value="A/G_cyclase"/>
</dbReference>
<dbReference type="EMBL" id="CAXAMN010013825">
    <property type="protein sequence ID" value="CAK9041801.1"/>
    <property type="molecule type" value="Genomic_DNA"/>
</dbReference>
<dbReference type="Proteomes" id="UP001642484">
    <property type="component" value="Unassembled WGS sequence"/>
</dbReference>
<protein>
    <recommendedName>
        <fullName evidence="1">Guanylate cyclase domain-containing protein</fullName>
    </recommendedName>
</protein>
<dbReference type="InterPro" id="IPR029787">
    <property type="entry name" value="Nucleotide_cyclase"/>
</dbReference>
<keyword evidence="3" id="KW-1185">Reference proteome</keyword>
<dbReference type="Pfam" id="PF02342">
    <property type="entry name" value="TerD"/>
    <property type="match status" value="1"/>
</dbReference>
<feature type="non-terminal residue" evidence="2">
    <location>
        <position position="1"/>
    </location>
</feature>
<dbReference type="PANTHER" id="PTHR47455:SF1">
    <property type="entry name" value="GUANYLATE CYCLASE DOMAIN-CONTAINING PROTEIN"/>
    <property type="match status" value="1"/>
</dbReference>
<evidence type="ECO:0000259" key="1">
    <source>
        <dbReference type="PROSITE" id="PS50125"/>
    </source>
</evidence>
<feature type="domain" description="Guanylate cyclase" evidence="1">
    <location>
        <begin position="411"/>
        <end position="556"/>
    </location>
</feature>
<dbReference type="PANTHER" id="PTHR47455">
    <property type="entry name" value="ADENYLYL CYCLASE BETA"/>
    <property type="match status" value="1"/>
</dbReference>
<evidence type="ECO:0000313" key="3">
    <source>
        <dbReference type="Proteomes" id="UP001642484"/>
    </source>
</evidence>
<name>A0ABP0LRG2_9DINO</name>
<dbReference type="InterPro" id="IPR003325">
    <property type="entry name" value="TerD"/>
</dbReference>
<accession>A0ABP0LRG2</accession>
<comment type="caution">
    <text evidence="2">The sequence shown here is derived from an EMBL/GenBank/DDBJ whole genome shotgun (WGS) entry which is preliminary data.</text>
</comment>
<dbReference type="CDD" id="cd07302">
    <property type="entry name" value="CHD"/>
    <property type="match status" value="2"/>
</dbReference>
<gene>
    <name evidence="2" type="ORF">CCMP2556_LOCUS22368</name>
</gene>
<proteinExistence type="predicted"/>
<dbReference type="SUPFAM" id="SSF55073">
    <property type="entry name" value="Nucleotide cyclase"/>
    <property type="match status" value="2"/>
</dbReference>